<evidence type="ECO:0000313" key="7">
    <source>
        <dbReference type="Proteomes" id="UP000292702"/>
    </source>
</evidence>
<dbReference type="AlphaFoldDB" id="A0A4R0RT13"/>
<comment type="caution">
    <text evidence="6">The sequence shown here is derived from an EMBL/GenBank/DDBJ whole genome shotgun (WGS) entry which is preliminary data.</text>
</comment>
<dbReference type="PROSITE" id="PS50142">
    <property type="entry name" value="RNASE_3_2"/>
    <property type="match status" value="1"/>
</dbReference>
<name>A0A4R0RT13_9APHY</name>
<reference evidence="6 7" key="1">
    <citation type="submission" date="2018-11" db="EMBL/GenBank/DDBJ databases">
        <title>Genome assembly of Steccherinum ochraceum LE-BIN_3174, the white-rot fungus of the Steccherinaceae family (The Residual Polyporoid clade, Polyporales, Basidiomycota).</title>
        <authorList>
            <person name="Fedorova T.V."/>
            <person name="Glazunova O.A."/>
            <person name="Landesman E.O."/>
            <person name="Moiseenko K.V."/>
            <person name="Psurtseva N.V."/>
            <person name="Savinova O.S."/>
            <person name="Shakhova N.V."/>
            <person name="Tyazhelova T.V."/>
            <person name="Vasina D.V."/>
        </authorList>
    </citation>
    <scope>NUCLEOTIDE SEQUENCE [LARGE SCALE GENOMIC DNA]</scope>
    <source>
        <strain evidence="6 7">LE-BIN_3174</strain>
    </source>
</reference>
<dbReference type="EMBL" id="RWJN01000169">
    <property type="protein sequence ID" value="TCD65654.1"/>
    <property type="molecule type" value="Genomic_DNA"/>
</dbReference>
<dbReference type="SMART" id="SM00535">
    <property type="entry name" value="RIBOc"/>
    <property type="match status" value="1"/>
</dbReference>
<proteinExistence type="predicted"/>
<dbReference type="OrthoDB" id="2392202at2759"/>
<evidence type="ECO:0000259" key="4">
    <source>
        <dbReference type="PROSITE" id="PS50137"/>
    </source>
</evidence>
<dbReference type="SUPFAM" id="SSF69065">
    <property type="entry name" value="RNase III domain-like"/>
    <property type="match status" value="1"/>
</dbReference>
<dbReference type="Proteomes" id="UP000292702">
    <property type="component" value="Unassembled WGS sequence"/>
</dbReference>
<feature type="compositionally biased region" description="Pro residues" evidence="3">
    <location>
        <begin position="190"/>
        <end position="207"/>
    </location>
</feature>
<evidence type="ECO:0000256" key="1">
    <source>
        <dbReference type="ARBA" id="ARBA00022884"/>
    </source>
</evidence>
<evidence type="ECO:0000259" key="5">
    <source>
        <dbReference type="PROSITE" id="PS50142"/>
    </source>
</evidence>
<dbReference type="CDD" id="cd00593">
    <property type="entry name" value="RIBOc"/>
    <property type="match status" value="1"/>
</dbReference>
<dbReference type="InterPro" id="IPR036389">
    <property type="entry name" value="RNase_III_sf"/>
</dbReference>
<dbReference type="SUPFAM" id="SSF54768">
    <property type="entry name" value="dsRNA-binding domain-like"/>
    <property type="match status" value="1"/>
</dbReference>
<dbReference type="Gene3D" id="3.30.160.20">
    <property type="match status" value="1"/>
</dbReference>
<dbReference type="GO" id="GO:0006396">
    <property type="term" value="P:RNA processing"/>
    <property type="evidence" value="ECO:0007669"/>
    <property type="project" value="InterPro"/>
</dbReference>
<evidence type="ECO:0000256" key="3">
    <source>
        <dbReference type="SAM" id="MobiDB-lite"/>
    </source>
</evidence>
<organism evidence="6 7">
    <name type="scientific">Steccherinum ochraceum</name>
    <dbReference type="NCBI Taxonomy" id="92696"/>
    <lineage>
        <taxon>Eukaryota</taxon>
        <taxon>Fungi</taxon>
        <taxon>Dikarya</taxon>
        <taxon>Basidiomycota</taxon>
        <taxon>Agaricomycotina</taxon>
        <taxon>Agaricomycetes</taxon>
        <taxon>Polyporales</taxon>
        <taxon>Steccherinaceae</taxon>
        <taxon>Steccherinum</taxon>
    </lineage>
</organism>
<feature type="compositionally biased region" description="Polar residues" evidence="3">
    <location>
        <begin position="149"/>
        <end position="159"/>
    </location>
</feature>
<feature type="compositionally biased region" description="Low complexity" evidence="3">
    <location>
        <begin position="167"/>
        <end position="189"/>
    </location>
</feature>
<evidence type="ECO:0000313" key="6">
    <source>
        <dbReference type="EMBL" id="TCD65654.1"/>
    </source>
</evidence>
<dbReference type="STRING" id="92696.A0A4R0RT13"/>
<dbReference type="Pfam" id="PF00636">
    <property type="entry name" value="Ribonuclease_3"/>
    <property type="match status" value="1"/>
</dbReference>
<dbReference type="InterPro" id="IPR014720">
    <property type="entry name" value="dsRBD_dom"/>
</dbReference>
<dbReference type="GO" id="GO:0003723">
    <property type="term" value="F:RNA binding"/>
    <property type="evidence" value="ECO:0007669"/>
    <property type="project" value="UniProtKB-UniRule"/>
</dbReference>
<gene>
    <name evidence="6" type="ORF">EIP91_002327</name>
</gene>
<feature type="domain" description="DRBM" evidence="4">
    <location>
        <begin position="212"/>
        <end position="283"/>
    </location>
</feature>
<dbReference type="GO" id="GO:0004525">
    <property type="term" value="F:ribonuclease III activity"/>
    <property type="evidence" value="ECO:0007669"/>
    <property type="project" value="InterPro"/>
</dbReference>
<feature type="domain" description="RNase III" evidence="5">
    <location>
        <begin position="1"/>
        <end position="128"/>
    </location>
</feature>
<sequence length="288" mass="32020">MNPIPNPPRLSGDIILEVFTHRSIRFAGAPANEDFGDADRLAFLGEKAFDIAVVDALFRQRPMLAVDDIERQRDQWASDTTIDSWVTEYKLRDKLRYGREAAEAIKEDPKEARHLFFSYVGAVFAQSGVQTVLNWIGSLVDPEYEPSSPEASTMDQSFSFKKPRVEPQQPFMQQQPYAAQQTYTPDIPQFAPPPPPANPPPPLPQNPLSPAQPQAAFLPLFNQTATQRRLSVDYPAAFSGPAHAGRWTVRCVVNGIEKGQGHGASKQLAKEEAAKQAYYAMGWAPRAL</sequence>
<feature type="region of interest" description="Disordered" evidence="3">
    <location>
        <begin position="144"/>
        <end position="212"/>
    </location>
</feature>
<keyword evidence="1 2" id="KW-0694">RNA-binding</keyword>
<dbReference type="SMART" id="SM00358">
    <property type="entry name" value="DSRM"/>
    <property type="match status" value="1"/>
</dbReference>
<evidence type="ECO:0008006" key="8">
    <source>
        <dbReference type="Google" id="ProtNLM"/>
    </source>
</evidence>
<protein>
    <recommendedName>
        <fullName evidence="8">DRBM domain-containing protein</fullName>
    </recommendedName>
</protein>
<dbReference type="Gene3D" id="1.10.1520.10">
    <property type="entry name" value="Ribonuclease III domain"/>
    <property type="match status" value="1"/>
</dbReference>
<dbReference type="Pfam" id="PF00035">
    <property type="entry name" value="dsrm"/>
    <property type="match status" value="1"/>
</dbReference>
<dbReference type="PROSITE" id="PS50137">
    <property type="entry name" value="DS_RBD"/>
    <property type="match status" value="1"/>
</dbReference>
<accession>A0A4R0RT13</accession>
<dbReference type="InterPro" id="IPR000999">
    <property type="entry name" value="RNase_III_dom"/>
</dbReference>
<evidence type="ECO:0000256" key="2">
    <source>
        <dbReference type="PROSITE-ProRule" id="PRU00266"/>
    </source>
</evidence>
<keyword evidence="7" id="KW-1185">Reference proteome</keyword>